<proteinExistence type="predicted"/>
<feature type="compositionally biased region" description="Pro residues" evidence="1">
    <location>
        <begin position="33"/>
        <end position="47"/>
    </location>
</feature>
<feature type="compositionally biased region" description="Polar residues" evidence="1">
    <location>
        <begin position="54"/>
        <end position="64"/>
    </location>
</feature>
<feature type="compositionally biased region" description="Low complexity" evidence="1">
    <location>
        <begin position="108"/>
        <end position="118"/>
    </location>
</feature>
<dbReference type="EMBL" id="MU128983">
    <property type="protein sequence ID" value="KAF9512663.1"/>
    <property type="molecule type" value="Genomic_DNA"/>
</dbReference>
<name>A0A9P6DVG9_9AGAM</name>
<evidence type="ECO:0000313" key="3">
    <source>
        <dbReference type="Proteomes" id="UP000886523"/>
    </source>
</evidence>
<gene>
    <name evidence="2" type="ORF">BS47DRAFT_1040862</name>
</gene>
<sequence>MDVEHAYAANAAPHYPQEHQHHWQQHGTHIPYPASPSHPTFPPFYPRPPDHFSQPQASTRPSTANLSLNLSSLSVEPSAPSPHVASNPNGPLTSMPVSPDGVQPVHGQQQQQQSQQQQHVFAPQIPTSPFTYSTHEWHSQMPISRSNSSSDMRSDTPMSNPTRNGTIRPRSIEEDGAYDSLQSSAPPHHVQQHCPPPNGHDLQHHHSFSSSAHDDQEAASSFADSHAESPTSANSDPPDELRSADPDMPPSFGFAKFDNVTGRPGTASRPPASNNFVAKLYQSVPPIVCFCRD</sequence>
<reference evidence="2" key="1">
    <citation type="journal article" date="2020" name="Nat. Commun.">
        <title>Large-scale genome sequencing of mycorrhizal fungi provides insights into the early evolution of symbiotic traits.</title>
        <authorList>
            <person name="Miyauchi S."/>
            <person name="Kiss E."/>
            <person name="Kuo A."/>
            <person name="Drula E."/>
            <person name="Kohler A."/>
            <person name="Sanchez-Garcia M."/>
            <person name="Morin E."/>
            <person name="Andreopoulos B."/>
            <person name="Barry K.W."/>
            <person name="Bonito G."/>
            <person name="Buee M."/>
            <person name="Carver A."/>
            <person name="Chen C."/>
            <person name="Cichocki N."/>
            <person name="Clum A."/>
            <person name="Culley D."/>
            <person name="Crous P.W."/>
            <person name="Fauchery L."/>
            <person name="Girlanda M."/>
            <person name="Hayes R.D."/>
            <person name="Keri Z."/>
            <person name="LaButti K."/>
            <person name="Lipzen A."/>
            <person name="Lombard V."/>
            <person name="Magnuson J."/>
            <person name="Maillard F."/>
            <person name="Murat C."/>
            <person name="Nolan M."/>
            <person name="Ohm R.A."/>
            <person name="Pangilinan J."/>
            <person name="Pereira M.F."/>
            <person name="Perotto S."/>
            <person name="Peter M."/>
            <person name="Pfister S."/>
            <person name="Riley R."/>
            <person name="Sitrit Y."/>
            <person name="Stielow J.B."/>
            <person name="Szollosi G."/>
            <person name="Zifcakova L."/>
            <person name="Stursova M."/>
            <person name="Spatafora J.W."/>
            <person name="Tedersoo L."/>
            <person name="Vaario L.M."/>
            <person name="Yamada A."/>
            <person name="Yan M."/>
            <person name="Wang P."/>
            <person name="Xu J."/>
            <person name="Bruns T."/>
            <person name="Baldrian P."/>
            <person name="Vilgalys R."/>
            <person name="Dunand C."/>
            <person name="Henrissat B."/>
            <person name="Grigoriev I.V."/>
            <person name="Hibbett D."/>
            <person name="Nagy L.G."/>
            <person name="Martin F.M."/>
        </authorList>
    </citation>
    <scope>NUCLEOTIDE SEQUENCE</scope>
    <source>
        <strain evidence="2">UP504</strain>
    </source>
</reference>
<organism evidence="2 3">
    <name type="scientific">Hydnum rufescens UP504</name>
    <dbReference type="NCBI Taxonomy" id="1448309"/>
    <lineage>
        <taxon>Eukaryota</taxon>
        <taxon>Fungi</taxon>
        <taxon>Dikarya</taxon>
        <taxon>Basidiomycota</taxon>
        <taxon>Agaricomycotina</taxon>
        <taxon>Agaricomycetes</taxon>
        <taxon>Cantharellales</taxon>
        <taxon>Hydnaceae</taxon>
        <taxon>Hydnum</taxon>
    </lineage>
</organism>
<comment type="caution">
    <text evidence="2">The sequence shown here is derived from an EMBL/GenBank/DDBJ whole genome shotgun (WGS) entry which is preliminary data.</text>
</comment>
<feature type="compositionally biased region" description="Polar residues" evidence="1">
    <location>
        <begin position="156"/>
        <end position="165"/>
    </location>
</feature>
<keyword evidence="3" id="KW-1185">Reference proteome</keyword>
<feature type="region of interest" description="Disordered" evidence="1">
    <location>
        <begin position="14"/>
        <end position="273"/>
    </location>
</feature>
<feature type="compositionally biased region" description="Polar residues" evidence="1">
    <location>
        <begin position="218"/>
        <end position="235"/>
    </location>
</feature>
<evidence type="ECO:0000313" key="2">
    <source>
        <dbReference type="EMBL" id="KAF9512663.1"/>
    </source>
</evidence>
<feature type="compositionally biased region" description="Low complexity" evidence="1">
    <location>
        <begin position="65"/>
        <end position="74"/>
    </location>
</feature>
<protein>
    <submittedName>
        <fullName evidence="2">Uncharacterized protein</fullName>
    </submittedName>
</protein>
<accession>A0A9P6DVG9</accession>
<feature type="compositionally biased region" description="Polar residues" evidence="1">
    <location>
        <begin position="84"/>
        <end position="96"/>
    </location>
</feature>
<dbReference type="AlphaFoldDB" id="A0A9P6DVG9"/>
<evidence type="ECO:0000256" key="1">
    <source>
        <dbReference type="SAM" id="MobiDB-lite"/>
    </source>
</evidence>
<dbReference type="Proteomes" id="UP000886523">
    <property type="component" value="Unassembled WGS sequence"/>
</dbReference>
<feature type="compositionally biased region" description="Polar residues" evidence="1">
    <location>
        <begin position="125"/>
        <end position="134"/>
    </location>
</feature>